<sequence>MIKLLLIANAAAAASPYDPVSVERARAQVQQLTDTCAAKLRETVESGDYTIIQTYTAQLHPVRDRQELLACDSYARGAFDVYSGRLPKKVGEKADPDPTIPDPFSPAKK</sequence>
<dbReference type="AlphaFoldDB" id="A0A2P7QF17"/>
<protein>
    <submittedName>
        <fullName evidence="2">Uncharacterized protein</fullName>
    </submittedName>
</protein>
<accession>A0A2P7QF17</accession>
<evidence type="ECO:0000313" key="3">
    <source>
        <dbReference type="Proteomes" id="UP000241167"/>
    </source>
</evidence>
<dbReference type="Proteomes" id="UP000241167">
    <property type="component" value="Unassembled WGS sequence"/>
</dbReference>
<reference evidence="2 3" key="1">
    <citation type="submission" date="2018-03" db="EMBL/GenBank/DDBJ databases">
        <title>The draft genome of Sphingosinicella sp. GL-C-18.</title>
        <authorList>
            <person name="Liu L."/>
            <person name="Li L."/>
            <person name="Liang L."/>
            <person name="Zhang X."/>
            <person name="Wang T."/>
        </authorList>
    </citation>
    <scope>NUCLEOTIDE SEQUENCE [LARGE SCALE GENOMIC DNA]</scope>
    <source>
        <strain evidence="2 3">GL-C-18</strain>
    </source>
</reference>
<keyword evidence="3" id="KW-1185">Reference proteome</keyword>
<evidence type="ECO:0000256" key="1">
    <source>
        <dbReference type="SAM" id="MobiDB-lite"/>
    </source>
</evidence>
<proteinExistence type="predicted"/>
<gene>
    <name evidence="2" type="ORF">C7I55_26200</name>
</gene>
<name>A0A2P7QF17_9SPHN</name>
<feature type="region of interest" description="Disordered" evidence="1">
    <location>
        <begin position="87"/>
        <end position="109"/>
    </location>
</feature>
<feature type="compositionally biased region" description="Pro residues" evidence="1">
    <location>
        <begin position="98"/>
        <end position="109"/>
    </location>
</feature>
<evidence type="ECO:0000313" key="2">
    <source>
        <dbReference type="EMBL" id="PSJ36559.1"/>
    </source>
</evidence>
<dbReference type="RefSeq" id="WP_106516008.1">
    <property type="nucleotide sequence ID" value="NZ_PXYI01000013.1"/>
</dbReference>
<comment type="caution">
    <text evidence="2">The sequence shown here is derived from an EMBL/GenBank/DDBJ whole genome shotgun (WGS) entry which is preliminary data.</text>
</comment>
<dbReference type="EMBL" id="PXYI01000013">
    <property type="protein sequence ID" value="PSJ36559.1"/>
    <property type="molecule type" value="Genomic_DNA"/>
</dbReference>
<organism evidence="2 3">
    <name type="scientific">Allosphingosinicella deserti</name>
    <dbReference type="NCBI Taxonomy" id="2116704"/>
    <lineage>
        <taxon>Bacteria</taxon>
        <taxon>Pseudomonadati</taxon>
        <taxon>Pseudomonadota</taxon>
        <taxon>Alphaproteobacteria</taxon>
        <taxon>Sphingomonadales</taxon>
        <taxon>Sphingomonadaceae</taxon>
        <taxon>Allosphingosinicella</taxon>
    </lineage>
</organism>